<reference evidence="1 2" key="2">
    <citation type="journal article" date="2016" name="Genome Announc.">
        <title>Draft Genome Sequence of a Biocontrol Rhizobacterium, Chryseobacterium kwangjuense Strain KJ1R5, Isolated from Pepper (Capsicum annuum).</title>
        <authorList>
            <person name="Jeong J.J."/>
            <person name="Park H."/>
            <person name="Park B.H."/>
            <person name="Mannaa M."/>
            <person name="Sang M.K."/>
            <person name="Choi I.G."/>
            <person name="Kim K.D."/>
        </authorList>
    </citation>
    <scope>NUCLEOTIDE SEQUENCE [LARGE SCALE GENOMIC DNA]</scope>
    <source>
        <strain evidence="1 2">KJ1R5</strain>
    </source>
</reference>
<dbReference type="AlphaFoldDB" id="A0A135WHD9"/>
<organism evidence="1 2">
    <name type="scientific">Chryseobacterium kwangjuense</name>
    <dbReference type="NCBI Taxonomy" id="267125"/>
    <lineage>
        <taxon>Bacteria</taxon>
        <taxon>Pseudomonadati</taxon>
        <taxon>Bacteroidota</taxon>
        <taxon>Flavobacteriia</taxon>
        <taxon>Flavobacteriales</taxon>
        <taxon>Weeksellaceae</taxon>
        <taxon>Chryseobacterium group</taxon>
        <taxon>Chryseobacterium</taxon>
    </lineage>
</organism>
<proteinExistence type="predicted"/>
<dbReference type="Proteomes" id="UP000070513">
    <property type="component" value="Unassembled WGS sequence"/>
</dbReference>
<protein>
    <submittedName>
        <fullName evidence="1">Uncharacterized protein</fullName>
    </submittedName>
</protein>
<sequence length="137" mass="16001">MILLMQIIEIQIIHPMNNEEYRAYLELPENTTAFGDRIANLVADQLQSGKTLGYSHRDYCGMGMQTDEHQRFFYGEIYDGYLEASKVFENREQFVSWLSEQSTVSLARLDDEDFFAGNQVISRNRLLEFIGEKEIPF</sequence>
<dbReference type="EMBL" id="LPUR01000001">
    <property type="protein sequence ID" value="KXH84338.1"/>
    <property type="molecule type" value="Genomic_DNA"/>
</dbReference>
<accession>A0A135WHD9</accession>
<comment type="caution">
    <text evidence="1">The sequence shown here is derived from an EMBL/GenBank/DDBJ whole genome shotgun (WGS) entry which is preliminary data.</text>
</comment>
<gene>
    <name evidence="1" type="ORF">AU378_00840</name>
</gene>
<name>A0A135WHD9_9FLAO</name>
<evidence type="ECO:0000313" key="2">
    <source>
        <dbReference type="Proteomes" id="UP000070513"/>
    </source>
</evidence>
<evidence type="ECO:0000313" key="1">
    <source>
        <dbReference type="EMBL" id="KXH84338.1"/>
    </source>
</evidence>
<reference evidence="2" key="1">
    <citation type="submission" date="2015-12" db="EMBL/GenBank/DDBJ databases">
        <title>Genome sequence of a biocontrol rhizobacterium Chryseobacterium kwangjuense strain KJ1R5 isolated from pepper (Capsicum annuum L.).</title>
        <authorList>
            <person name="Jeong J.-J."/>
            <person name="Park H."/>
            <person name="Mannaa M."/>
            <person name="Sang M.K."/>
            <person name="Choi I.-G."/>
            <person name="Kim K.D."/>
        </authorList>
    </citation>
    <scope>NUCLEOTIDE SEQUENCE [LARGE SCALE GENOMIC DNA]</scope>
    <source>
        <strain evidence="2">KJ1R5</strain>
    </source>
</reference>